<sequence length="328" mass="37408">MRDPLPSCPDAIVKAVTPICNLLGFDTLPSHFHEVLGAFLLYHVTNVYISPVASSFLFPQTYRSFNKRSRINWDIHVVSLVQSTLICIISLYVMVVDHERSEMDSHQRVWGYTGLLGMVQAFGAGYFLWDLMVSTQYLGIFGPGLLAHAVCALCVFSLGFRPFVNFYAPTFLLYELSSPFLNFHWFMDKLEMTGSKLQLLNGICLLIVFFSCRLVYGTYSSFQVGFDIYQAWKNPPSEIVAQGREVPTWLALSYVTSNLILHFLNFYWFGKMIDALRRRFDSGPRTETSRPGEKREERALNHRVNVEGTDLSVPSATPSHKASIRQRK</sequence>
<name>A0AAV9X6P1_9PEZI</name>
<evidence type="ECO:0000256" key="5">
    <source>
        <dbReference type="PROSITE-ProRule" id="PRU00205"/>
    </source>
</evidence>
<evidence type="ECO:0000256" key="2">
    <source>
        <dbReference type="ARBA" id="ARBA00022692"/>
    </source>
</evidence>
<keyword evidence="2 5" id="KW-0812">Transmembrane</keyword>
<feature type="transmembrane region" description="Helical" evidence="7">
    <location>
        <begin position="166"/>
        <end position="187"/>
    </location>
</feature>
<dbReference type="GO" id="GO:0055088">
    <property type="term" value="P:lipid homeostasis"/>
    <property type="evidence" value="ECO:0007669"/>
    <property type="project" value="TreeGrafter"/>
</dbReference>
<feature type="domain" description="TLC" evidence="8">
    <location>
        <begin position="68"/>
        <end position="281"/>
    </location>
</feature>
<evidence type="ECO:0000259" key="8">
    <source>
        <dbReference type="PROSITE" id="PS50922"/>
    </source>
</evidence>
<dbReference type="InterPro" id="IPR006634">
    <property type="entry name" value="TLC-dom"/>
</dbReference>
<feature type="transmembrane region" description="Helical" evidence="7">
    <location>
        <begin position="140"/>
        <end position="160"/>
    </location>
</feature>
<accession>A0AAV9X6P1</accession>
<evidence type="ECO:0000256" key="7">
    <source>
        <dbReference type="SAM" id="Phobius"/>
    </source>
</evidence>
<dbReference type="GO" id="GO:0005783">
    <property type="term" value="C:endoplasmic reticulum"/>
    <property type="evidence" value="ECO:0007669"/>
    <property type="project" value="TreeGrafter"/>
</dbReference>
<organism evidence="9 10">
    <name type="scientific">Orbilia ellipsospora</name>
    <dbReference type="NCBI Taxonomy" id="2528407"/>
    <lineage>
        <taxon>Eukaryota</taxon>
        <taxon>Fungi</taxon>
        <taxon>Dikarya</taxon>
        <taxon>Ascomycota</taxon>
        <taxon>Pezizomycotina</taxon>
        <taxon>Orbiliomycetes</taxon>
        <taxon>Orbiliales</taxon>
        <taxon>Orbiliaceae</taxon>
        <taxon>Orbilia</taxon>
    </lineage>
</organism>
<keyword evidence="3 7" id="KW-1133">Transmembrane helix</keyword>
<dbReference type="AlphaFoldDB" id="A0AAV9X6P1"/>
<evidence type="ECO:0000256" key="1">
    <source>
        <dbReference type="ARBA" id="ARBA00004141"/>
    </source>
</evidence>
<feature type="compositionally biased region" description="Basic and acidic residues" evidence="6">
    <location>
        <begin position="282"/>
        <end position="300"/>
    </location>
</feature>
<keyword evidence="4 5" id="KW-0472">Membrane</keyword>
<dbReference type="PANTHER" id="PTHR13439">
    <property type="entry name" value="CT120 PROTEIN"/>
    <property type="match status" value="1"/>
</dbReference>
<feature type="transmembrane region" description="Helical" evidence="7">
    <location>
        <begin position="109"/>
        <end position="128"/>
    </location>
</feature>
<gene>
    <name evidence="9" type="ORF">TWF694_011910</name>
</gene>
<dbReference type="PROSITE" id="PS50922">
    <property type="entry name" value="TLC"/>
    <property type="match status" value="1"/>
</dbReference>
<dbReference type="SMART" id="SM00724">
    <property type="entry name" value="TLC"/>
    <property type="match status" value="1"/>
</dbReference>
<feature type="transmembrane region" description="Helical" evidence="7">
    <location>
        <begin position="71"/>
        <end position="94"/>
    </location>
</feature>
<comment type="subcellular location">
    <subcellularLocation>
        <location evidence="1">Membrane</location>
        <topology evidence="1">Multi-pass membrane protein</topology>
    </subcellularLocation>
</comment>
<feature type="transmembrane region" description="Helical" evidence="7">
    <location>
        <begin position="35"/>
        <end position="59"/>
    </location>
</feature>
<comment type="caution">
    <text evidence="9">The sequence shown here is derived from an EMBL/GenBank/DDBJ whole genome shotgun (WGS) entry which is preliminary data.</text>
</comment>
<dbReference type="PANTHER" id="PTHR13439:SF0">
    <property type="entry name" value="TOPOISOMERASE I DAMAGE AFFECTED PROTEIN 4"/>
    <property type="match status" value="1"/>
</dbReference>
<feature type="region of interest" description="Disordered" evidence="6">
    <location>
        <begin position="282"/>
        <end position="328"/>
    </location>
</feature>
<dbReference type="InterPro" id="IPR050846">
    <property type="entry name" value="TLCD"/>
</dbReference>
<dbReference type="Proteomes" id="UP001365542">
    <property type="component" value="Unassembled WGS sequence"/>
</dbReference>
<dbReference type="Pfam" id="PF03798">
    <property type="entry name" value="TRAM_LAG1_CLN8"/>
    <property type="match status" value="1"/>
</dbReference>
<evidence type="ECO:0000256" key="3">
    <source>
        <dbReference type="ARBA" id="ARBA00022989"/>
    </source>
</evidence>
<evidence type="ECO:0000313" key="10">
    <source>
        <dbReference type="Proteomes" id="UP001365542"/>
    </source>
</evidence>
<keyword evidence="10" id="KW-1185">Reference proteome</keyword>
<reference evidence="9 10" key="1">
    <citation type="submission" date="2019-10" db="EMBL/GenBank/DDBJ databases">
        <authorList>
            <person name="Palmer J.M."/>
        </authorList>
    </citation>
    <scope>NUCLEOTIDE SEQUENCE [LARGE SCALE GENOMIC DNA]</scope>
    <source>
        <strain evidence="9 10">TWF694</strain>
    </source>
</reference>
<protein>
    <recommendedName>
        <fullName evidence="8">TLC domain-containing protein</fullName>
    </recommendedName>
</protein>
<feature type="transmembrane region" description="Helical" evidence="7">
    <location>
        <begin position="199"/>
        <end position="216"/>
    </location>
</feature>
<dbReference type="GO" id="GO:0016020">
    <property type="term" value="C:membrane"/>
    <property type="evidence" value="ECO:0007669"/>
    <property type="project" value="UniProtKB-SubCell"/>
</dbReference>
<feature type="transmembrane region" description="Helical" evidence="7">
    <location>
        <begin position="249"/>
        <end position="269"/>
    </location>
</feature>
<evidence type="ECO:0000313" key="9">
    <source>
        <dbReference type="EMBL" id="KAK6537745.1"/>
    </source>
</evidence>
<evidence type="ECO:0000256" key="4">
    <source>
        <dbReference type="ARBA" id="ARBA00023136"/>
    </source>
</evidence>
<evidence type="ECO:0000256" key="6">
    <source>
        <dbReference type="SAM" id="MobiDB-lite"/>
    </source>
</evidence>
<proteinExistence type="predicted"/>
<dbReference type="EMBL" id="JAVHJO010000009">
    <property type="protein sequence ID" value="KAK6537745.1"/>
    <property type="molecule type" value="Genomic_DNA"/>
</dbReference>